<name>A0AB36I503_CORGT</name>
<dbReference type="Proteomes" id="UP000186091">
    <property type="component" value="Unassembled WGS sequence"/>
</dbReference>
<accession>A0AB36I503</accession>
<evidence type="ECO:0000313" key="1">
    <source>
        <dbReference type="EMBL" id="OKX76325.1"/>
    </source>
</evidence>
<dbReference type="RefSeq" id="WP_003855620.1">
    <property type="nucleotide sequence ID" value="NZ_JPDH01000059.1"/>
</dbReference>
<gene>
    <name evidence="1" type="ORF">AUP69_15180</name>
</gene>
<dbReference type="AlphaFoldDB" id="A0AB36I503"/>
<reference evidence="1 2" key="1">
    <citation type="submission" date="2015-12" db="EMBL/GenBank/DDBJ databases">
        <title>Genome sequence of Corynebacterium AS 1.542.</title>
        <authorList>
            <person name="Yang J."/>
            <person name="Yang S."/>
        </authorList>
    </citation>
    <scope>NUCLEOTIDE SEQUENCE [LARGE SCALE GENOMIC DNA]</scope>
    <source>
        <strain evidence="1 2">AS 1.542</strain>
    </source>
</reference>
<dbReference type="EMBL" id="LOQT01000037">
    <property type="protein sequence ID" value="OKX76325.1"/>
    <property type="molecule type" value="Genomic_DNA"/>
</dbReference>
<evidence type="ECO:0000313" key="2">
    <source>
        <dbReference type="Proteomes" id="UP000186091"/>
    </source>
</evidence>
<protein>
    <submittedName>
        <fullName evidence="1">Uncharacterized protein</fullName>
    </submittedName>
</protein>
<organism evidence="1 2">
    <name type="scientific">Corynebacterium glutamicum</name>
    <name type="common">Brevibacterium saccharolyticum</name>
    <dbReference type="NCBI Taxonomy" id="1718"/>
    <lineage>
        <taxon>Bacteria</taxon>
        <taxon>Bacillati</taxon>
        <taxon>Actinomycetota</taxon>
        <taxon>Actinomycetes</taxon>
        <taxon>Mycobacteriales</taxon>
        <taxon>Corynebacteriaceae</taxon>
        <taxon>Corynebacterium</taxon>
    </lineage>
</organism>
<sequence length="325" mass="36526">MKARAYARELQRDGLSVDEKELKRKFHSLARINASQQTEGDAVGITFPAERALRWLIDQPKYQASSLPEEVVPVKEQYFVYRELLNLSLAQETHDIDKNFSFWLTDRGAVEANRLRNSYRYSVAQRKVLDWCRSHPNSSPEEILQTSQAQDFSGILTQAEVVQAANELNDKGYIDMREASGGFILFARLTSDGEQLYRQNMSIDQVNSPRGASTMNISANNYGQQTIGNQTLGGQGHTVTAHLSIDQSSADINHLLEAVREVIEKSDAPTEEKQDFVNEVADIEKRKSKRGREWALRSLELLVNSALPILGAESASALMELIPKN</sequence>
<proteinExistence type="predicted"/>
<comment type="caution">
    <text evidence="1">The sequence shown here is derived from an EMBL/GenBank/DDBJ whole genome shotgun (WGS) entry which is preliminary data.</text>
</comment>